<evidence type="ECO:0000256" key="7">
    <source>
        <dbReference type="ARBA" id="ARBA00022777"/>
    </source>
</evidence>
<comment type="cofactor">
    <cofactor evidence="12">
        <name>Mg(2+)</name>
        <dbReference type="ChEBI" id="CHEBI:18420"/>
    </cofactor>
    <text evidence="12">Requires a divalent cation, most likely magnesium in vivo, as an electrophilic catalyst to aid phosphoryl group transfer. It is the chelate of the metal and the nucleotide that is the actual substrate.</text>
</comment>
<dbReference type="EMBL" id="JASJEV010000002">
    <property type="protein sequence ID" value="MDJ1157656.1"/>
    <property type="molecule type" value="Genomic_DNA"/>
</dbReference>
<feature type="active site" description="Proton acceptor" evidence="12">
    <location>
        <position position="247"/>
    </location>
</feature>
<feature type="binding site" evidence="12">
    <location>
        <begin position="9"/>
        <end position="11"/>
    </location>
    <ligand>
        <name>substrate</name>
    </ligand>
</feature>
<dbReference type="InterPro" id="IPR029056">
    <property type="entry name" value="Ribokinase-like"/>
</dbReference>
<dbReference type="GO" id="GO:0004747">
    <property type="term" value="F:ribokinase activity"/>
    <property type="evidence" value="ECO:0007669"/>
    <property type="project" value="UniProtKB-EC"/>
</dbReference>
<dbReference type="SUPFAM" id="SSF53613">
    <property type="entry name" value="Ribokinase-like"/>
    <property type="match status" value="1"/>
</dbReference>
<gene>
    <name evidence="12" type="primary">rbsK</name>
    <name evidence="14" type="ORF">QNA08_05350</name>
</gene>
<keyword evidence="12" id="KW-0963">Cytoplasm</keyword>
<evidence type="ECO:0000256" key="3">
    <source>
        <dbReference type="ARBA" id="ARBA00016943"/>
    </source>
</evidence>
<keyword evidence="8 12" id="KW-0067">ATP-binding</keyword>
<feature type="domain" description="Carbohydrate kinase PfkB" evidence="13">
    <location>
        <begin position="2"/>
        <end position="288"/>
    </location>
</feature>
<evidence type="ECO:0000256" key="2">
    <source>
        <dbReference type="ARBA" id="ARBA00012035"/>
    </source>
</evidence>
<keyword evidence="7 12" id="KW-0418">Kinase</keyword>
<feature type="binding site" evidence="12">
    <location>
        <position position="135"/>
    </location>
    <ligand>
        <name>substrate</name>
    </ligand>
</feature>
<comment type="catalytic activity">
    <reaction evidence="12">
        <text>D-ribose + ATP = D-ribose 5-phosphate + ADP + H(+)</text>
        <dbReference type="Rhea" id="RHEA:13697"/>
        <dbReference type="ChEBI" id="CHEBI:15378"/>
        <dbReference type="ChEBI" id="CHEBI:30616"/>
        <dbReference type="ChEBI" id="CHEBI:47013"/>
        <dbReference type="ChEBI" id="CHEBI:78346"/>
        <dbReference type="ChEBI" id="CHEBI:456216"/>
        <dbReference type="EC" id="2.7.1.15"/>
    </reaction>
</comment>
<name>A0ABT7AE39_9HYPH</name>
<feature type="binding site" evidence="12">
    <location>
        <position position="277"/>
    </location>
    <ligand>
        <name>K(+)</name>
        <dbReference type="ChEBI" id="CHEBI:29103"/>
    </ligand>
</feature>
<comment type="subunit">
    <text evidence="12">Homodimer.</text>
</comment>
<keyword evidence="15" id="KW-1185">Reference proteome</keyword>
<feature type="binding site" evidence="12">
    <location>
        <position position="247"/>
    </location>
    <ligand>
        <name>substrate</name>
    </ligand>
</feature>
<organism evidence="14 15">
    <name type="scientific">Chelatococcus albus</name>
    <dbReference type="NCBI Taxonomy" id="3047466"/>
    <lineage>
        <taxon>Bacteria</taxon>
        <taxon>Pseudomonadati</taxon>
        <taxon>Pseudomonadota</taxon>
        <taxon>Alphaproteobacteria</taxon>
        <taxon>Hyphomicrobiales</taxon>
        <taxon>Chelatococcaceae</taxon>
        <taxon>Chelatococcus</taxon>
    </lineage>
</organism>
<evidence type="ECO:0000313" key="14">
    <source>
        <dbReference type="EMBL" id="MDJ1157656.1"/>
    </source>
</evidence>
<reference evidence="14 15" key="1">
    <citation type="submission" date="2023-05" db="EMBL/GenBank/DDBJ databases">
        <title>Chelatococcus sp. nov., a moderately thermophilic bacterium isolated from hot spring microbial mat.</title>
        <authorList>
            <person name="Hu C.-J."/>
            <person name="Li W.-J."/>
        </authorList>
    </citation>
    <scope>NUCLEOTIDE SEQUENCE [LARGE SCALE GENOMIC DNA]</scope>
    <source>
        <strain evidence="14 15">SYSU G07232</strain>
    </source>
</reference>
<evidence type="ECO:0000256" key="5">
    <source>
        <dbReference type="ARBA" id="ARBA00022723"/>
    </source>
</evidence>
<keyword evidence="5 12" id="KW-0479">Metal-binding</keyword>
<keyword evidence="9 12" id="KW-0460">Magnesium</keyword>
<feature type="binding site" evidence="12">
    <location>
        <position position="280"/>
    </location>
    <ligand>
        <name>K(+)</name>
        <dbReference type="ChEBI" id="CHEBI:29103"/>
    </ligand>
</feature>
<feature type="binding site" evidence="12">
    <location>
        <position position="241"/>
    </location>
    <ligand>
        <name>K(+)</name>
        <dbReference type="ChEBI" id="CHEBI:29103"/>
    </ligand>
</feature>
<dbReference type="PANTHER" id="PTHR10584:SF166">
    <property type="entry name" value="RIBOKINASE"/>
    <property type="match status" value="1"/>
</dbReference>
<feature type="binding site" evidence="12">
    <location>
        <position position="286"/>
    </location>
    <ligand>
        <name>K(+)</name>
        <dbReference type="ChEBI" id="CHEBI:29103"/>
    </ligand>
</feature>
<protein>
    <recommendedName>
        <fullName evidence="3 12">Ribokinase</fullName>
        <shortName evidence="12">RK</shortName>
        <ecNumber evidence="2 12">2.7.1.15</ecNumber>
    </recommendedName>
</protein>
<dbReference type="Pfam" id="PF00294">
    <property type="entry name" value="PfkB"/>
    <property type="match status" value="1"/>
</dbReference>
<evidence type="ECO:0000259" key="13">
    <source>
        <dbReference type="Pfam" id="PF00294"/>
    </source>
</evidence>
<evidence type="ECO:0000313" key="15">
    <source>
        <dbReference type="Proteomes" id="UP001321492"/>
    </source>
</evidence>
<dbReference type="EC" id="2.7.1.15" evidence="2 12"/>
<keyword evidence="11 12" id="KW-0119">Carbohydrate metabolism</keyword>
<dbReference type="InterPro" id="IPR011611">
    <property type="entry name" value="PfkB_dom"/>
</dbReference>
<evidence type="ECO:0000256" key="1">
    <source>
        <dbReference type="ARBA" id="ARBA00005380"/>
    </source>
</evidence>
<dbReference type="PRINTS" id="PR00990">
    <property type="entry name" value="RIBOKINASE"/>
</dbReference>
<evidence type="ECO:0000256" key="12">
    <source>
        <dbReference type="HAMAP-Rule" id="MF_01987"/>
    </source>
</evidence>
<dbReference type="HAMAP" id="MF_01987">
    <property type="entry name" value="Ribokinase"/>
    <property type="match status" value="1"/>
</dbReference>
<dbReference type="CDD" id="cd01174">
    <property type="entry name" value="ribokinase"/>
    <property type="match status" value="1"/>
</dbReference>
<evidence type="ECO:0000256" key="10">
    <source>
        <dbReference type="ARBA" id="ARBA00022958"/>
    </source>
</evidence>
<keyword evidence="4 12" id="KW-0808">Transferase</keyword>
<dbReference type="PANTHER" id="PTHR10584">
    <property type="entry name" value="SUGAR KINASE"/>
    <property type="match status" value="1"/>
</dbReference>
<evidence type="ECO:0000256" key="4">
    <source>
        <dbReference type="ARBA" id="ARBA00022679"/>
    </source>
</evidence>
<comment type="pathway">
    <text evidence="12">Carbohydrate metabolism; D-ribose degradation; D-ribose 5-phosphate from beta-D-ribopyranose: step 2/2.</text>
</comment>
<evidence type="ECO:0000256" key="6">
    <source>
        <dbReference type="ARBA" id="ARBA00022741"/>
    </source>
</evidence>
<dbReference type="Proteomes" id="UP001321492">
    <property type="component" value="Unassembled WGS sequence"/>
</dbReference>
<comment type="subcellular location">
    <subcellularLocation>
        <location evidence="12">Cytoplasm</location>
    </subcellularLocation>
</comment>
<keyword evidence="10 12" id="KW-0630">Potassium</keyword>
<feature type="binding site" evidence="12">
    <location>
        <position position="243"/>
    </location>
    <ligand>
        <name>K(+)</name>
        <dbReference type="ChEBI" id="CHEBI:29103"/>
    </ligand>
</feature>
<feature type="binding site" evidence="12">
    <location>
        <begin position="215"/>
        <end position="220"/>
    </location>
    <ligand>
        <name>ATP</name>
        <dbReference type="ChEBI" id="CHEBI:30616"/>
    </ligand>
</feature>
<feature type="binding site" evidence="12">
    <location>
        <begin position="246"/>
        <end position="247"/>
    </location>
    <ligand>
        <name>ATP</name>
        <dbReference type="ChEBI" id="CHEBI:30616"/>
    </ligand>
</feature>
<proteinExistence type="inferred from homology"/>
<evidence type="ECO:0000256" key="9">
    <source>
        <dbReference type="ARBA" id="ARBA00022842"/>
    </source>
</evidence>
<dbReference type="RefSeq" id="WP_283739634.1">
    <property type="nucleotide sequence ID" value="NZ_JASJEV010000002.1"/>
</dbReference>
<comment type="caution">
    <text evidence="14">The sequence shown here is derived from an EMBL/GenBank/DDBJ whole genome shotgun (WGS) entry which is preliminary data.</text>
</comment>
<dbReference type="InterPro" id="IPR002173">
    <property type="entry name" value="Carboh/pur_kinase_PfkB_CS"/>
</dbReference>
<feature type="binding site" evidence="12">
    <location>
        <position position="179"/>
    </location>
    <ligand>
        <name>ATP</name>
        <dbReference type="ChEBI" id="CHEBI:30616"/>
    </ligand>
</feature>
<feature type="binding site" evidence="12">
    <location>
        <begin position="37"/>
        <end position="41"/>
    </location>
    <ligand>
        <name>substrate</name>
    </ligand>
</feature>
<evidence type="ECO:0000256" key="11">
    <source>
        <dbReference type="ARBA" id="ARBA00023277"/>
    </source>
</evidence>
<evidence type="ECO:0000256" key="8">
    <source>
        <dbReference type="ARBA" id="ARBA00022840"/>
    </source>
</evidence>
<comment type="activity regulation">
    <text evidence="12">Activated by a monovalent cation that binds near, but not in, the active site. The most likely occupant of the site in vivo is potassium. Ion binding induces a conformational change that may alter substrate affinity.</text>
</comment>
<dbReference type="Gene3D" id="3.40.1190.20">
    <property type="match status" value="1"/>
</dbReference>
<dbReference type="InterPro" id="IPR002139">
    <property type="entry name" value="Ribo/fructo_kinase"/>
</dbReference>
<feature type="binding site" evidence="12">
    <location>
        <position position="282"/>
    </location>
    <ligand>
        <name>K(+)</name>
        <dbReference type="ChEBI" id="CHEBI:29103"/>
    </ligand>
</feature>
<keyword evidence="6 12" id="KW-0547">Nucleotide-binding</keyword>
<accession>A0ABT7AE39</accession>
<comment type="caution">
    <text evidence="12">Lacks conserved residue(s) required for the propagation of feature annotation.</text>
</comment>
<dbReference type="InterPro" id="IPR011877">
    <property type="entry name" value="Ribokinase"/>
</dbReference>
<comment type="function">
    <text evidence="12">Catalyzes the phosphorylation of ribose at O-5 in a reaction requiring ATP and magnesium. The resulting D-ribose-5-phosphate can then be used either for sythesis of nucleotides, histidine, and tryptophan, or as a component of the pentose phosphate pathway.</text>
</comment>
<dbReference type="PROSITE" id="PS00584">
    <property type="entry name" value="PFKB_KINASES_2"/>
    <property type="match status" value="1"/>
</dbReference>
<sequence length="302" mass="29968">MIVVFGSLNADLVTRVPRIPGPGETVLGPAYAVHPGGKGANQALAAARAGARVAMVGAVGHDGLAEAALSLLVAEGVDISGVARVDTPTGAAFISVDDRGENAIVVAAGANGAAKAAQLENLAFGEGDLLLLQREVPEAECLAAAEAAKARGTRVMLNLAPAGAPDPALLALLDILVMNEHEAALLAEALALDSEDPLAVAKHMDEERGIATIVTLGAQGVVGWTRGVRRAGPALPVAVVDTTAAGDAFCGAFAAALDRGFGFGGALHRGVAAGGLACTRAGAQPSLPRAAEIEAAVTAHFA</sequence>
<comment type="similarity">
    <text evidence="1">Belongs to the carbohydrate kinase pfkB family.</text>
</comment>
<comment type="similarity">
    <text evidence="12">Belongs to the carbohydrate kinase PfkB family. Ribokinase subfamily.</text>
</comment>